<comment type="caution">
    <text evidence="3">The sequence shown here is derived from an EMBL/GenBank/DDBJ whole genome shotgun (WGS) entry which is preliminary data.</text>
</comment>
<dbReference type="PANTHER" id="PTHR30535:SF4">
    <property type="entry name" value="HEMIN-BINDING PERIPLASMIC PROTEIN HMUT"/>
    <property type="match status" value="1"/>
</dbReference>
<reference evidence="3 4" key="1">
    <citation type="submission" date="2019-05" db="EMBL/GenBank/DDBJ databases">
        <title>Marivita sp. nov. isolated from sea sediment.</title>
        <authorList>
            <person name="Kim W."/>
        </authorList>
    </citation>
    <scope>NUCLEOTIDE SEQUENCE [LARGE SCALE GENOMIC DNA]</scope>
    <source>
        <strain evidence="3 4">CAU 1492</strain>
    </source>
</reference>
<gene>
    <name evidence="3" type="ORF">FGK64_09590</name>
</gene>
<dbReference type="RefSeq" id="WP_138863589.1">
    <property type="nucleotide sequence ID" value="NZ_VCPC01000002.1"/>
</dbReference>
<name>A0ABY2X9I6_9RHOB</name>
<evidence type="ECO:0000256" key="1">
    <source>
        <dbReference type="SAM" id="SignalP"/>
    </source>
</evidence>
<sequence length="279" mass="28477">MIARFAGAALALSLAMTAAAQDRVIAAGGSVTEIVYALGQQDRLIARDTTSVFPPEVTALPDVGYLRALSPEGVLAQAPDLVIAEADAGPPATMEVLRAAGVPVVTLQEAFSAEGIAAKITAVGAALNQQDVAAALAMQISADMAQAQALARDMAPEDQSKVLFILTLQDGKIMAAGQDTGADAMIALAGGQNAAQGFSGYKLMSDEAVIQAAPEVILMMDRARGHALDDAALFALPALSGSPAAETGAVIRMNGLYLLGFGPRTAQAIGELSQALYDR</sequence>
<dbReference type="InterPro" id="IPR002491">
    <property type="entry name" value="ABC_transptr_periplasmic_BD"/>
</dbReference>
<dbReference type="PROSITE" id="PS50983">
    <property type="entry name" value="FE_B12_PBP"/>
    <property type="match status" value="1"/>
</dbReference>
<keyword evidence="1" id="KW-0732">Signal</keyword>
<dbReference type="Gene3D" id="3.40.50.1980">
    <property type="entry name" value="Nitrogenase molybdenum iron protein domain"/>
    <property type="match status" value="2"/>
</dbReference>
<feature type="signal peptide" evidence="1">
    <location>
        <begin position="1"/>
        <end position="20"/>
    </location>
</feature>
<feature type="domain" description="Fe/B12 periplasmic-binding" evidence="2">
    <location>
        <begin position="23"/>
        <end position="279"/>
    </location>
</feature>
<evidence type="ECO:0000259" key="2">
    <source>
        <dbReference type="PROSITE" id="PS50983"/>
    </source>
</evidence>
<dbReference type="EMBL" id="VCPC01000002">
    <property type="protein sequence ID" value="TMV13033.1"/>
    <property type="molecule type" value="Genomic_DNA"/>
</dbReference>
<keyword evidence="4" id="KW-1185">Reference proteome</keyword>
<protein>
    <submittedName>
        <fullName evidence="3">Hemin ABC transporter substrate-binding protein</fullName>
    </submittedName>
</protein>
<organism evidence="3 4">
    <name type="scientific">Arenibacterium halophilum</name>
    <dbReference type="NCBI Taxonomy" id="2583821"/>
    <lineage>
        <taxon>Bacteria</taxon>
        <taxon>Pseudomonadati</taxon>
        <taxon>Pseudomonadota</taxon>
        <taxon>Alphaproteobacteria</taxon>
        <taxon>Rhodobacterales</taxon>
        <taxon>Paracoccaceae</taxon>
        <taxon>Arenibacterium</taxon>
    </lineage>
</organism>
<dbReference type="Pfam" id="PF01497">
    <property type="entry name" value="Peripla_BP_2"/>
    <property type="match status" value="1"/>
</dbReference>
<dbReference type="InterPro" id="IPR050902">
    <property type="entry name" value="ABC_Transporter_SBP"/>
</dbReference>
<proteinExistence type="predicted"/>
<accession>A0ABY2X9I6</accession>
<feature type="chain" id="PRO_5046721177" evidence="1">
    <location>
        <begin position="21"/>
        <end position="279"/>
    </location>
</feature>
<dbReference type="Proteomes" id="UP001191082">
    <property type="component" value="Unassembled WGS sequence"/>
</dbReference>
<dbReference type="SUPFAM" id="SSF53807">
    <property type="entry name" value="Helical backbone' metal receptor"/>
    <property type="match status" value="1"/>
</dbReference>
<evidence type="ECO:0000313" key="4">
    <source>
        <dbReference type="Proteomes" id="UP001191082"/>
    </source>
</evidence>
<dbReference type="PANTHER" id="PTHR30535">
    <property type="entry name" value="VITAMIN B12-BINDING PROTEIN"/>
    <property type="match status" value="1"/>
</dbReference>
<evidence type="ECO:0000313" key="3">
    <source>
        <dbReference type="EMBL" id="TMV13033.1"/>
    </source>
</evidence>